<dbReference type="Proteomes" id="UP000176974">
    <property type="component" value="Unassembled WGS sequence"/>
</dbReference>
<evidence type="ECO:0000313" key="4">
    <source>
        <dbReference type="Proteomes" id="UP000176974"/>
    </source>
</evidence>
<dbReference type="EMBL" id="MHMY01000001">
    <property type="protein sequence ID" value="OGZ36078.1"/>
    <property type="molecule type" value="Genomic_DNA"/>
</dbReference>
<feature type="transmembrane region" description="Helical" evidence="2">
    <location>
        <begin position="14"/>
        <end position="34"/>
    </location>
</feature>
<evidence type="ECO:0000313" key="3">
    <source>
        <dbReference type="EMBL" id="OGZ36078.1"/>
    </source>
</evidence>
<evidence type="ECO:0000256" key="2">
    <source>
        <dbReference type="SAM" id="Phobius"/>
    </source>
</evidence>
<protein>
    <submittedName>
        <fullName evidence="3">Uncharacterized protein</fullName>
    </submittedName>
</protein>
<keyword evidence="2" id="KW-0812">Transmembrane</keyword>
<keyword evidence="2" id="KW-0472">Membrane</keyword>
<feature type="region of interest" description="Disordered" evidence="1">
    <location>
        <begin position="90"/>
        <end position="126"/>
    </location>
</feature>
<organism evidence="3 4">
    <name type="scientific">Candidatus Portnoybacteria bacterium RIFCSPHIGHO2_01_FULL_40_12b</name>
    <dbReference type="NCBI Taxonomy" id="1801994"/>
    <lineage>
        <taxon>Bacteria</taxon>
        <taxon>Candidatus Portnoyibacteriota</taxon>
    </lineage>
</organism>
<dbReference type="AlphaFoldDB" id="A0A1G2FEP8"/>
<evidence type="ECO:0000256" key="1">
    <source>
        <dbReference type="SAM" id="MobiDB-lite"/>
    </source>
</evidence>
<keyword evidence="2" id="KW-1133">Transmembrane helix</keyword>
<sequence length="126" mass="14443">MDFLQKIQNKPRHIRVQILWISVAISMAAIFYLWTISLKRSFPKAVEIKESDGVQKEASESLKDIKKETISLKESLKASFGAFFEKNESAESTEIEERQNNSFIEQPSAESQNEVQEIKPAKLPIK</sequence>
<reference evidence="3 4" key="1">
    <citation type="journal article" date="2016" name="Nat. Commun.">
        <title>Thousands of microbial genomes shed light on interconnected biogeochemical processes in an aquifer system.</title>
        <authorList>
            <person name="Anantharaman K."/>
            <person name="Brown C.T."/>
            <person name="Hug L.A."/>
            <person name="Sharon I."/>
            <person name="Castelle C.J."/>
            <person name="Probst A.J."/>
            <person name="Thomas B.C."/>
            <person name="Singh A."/>
            <person name="Wilkins M.J."/>
            <person name="Karaoz U."/>
            <person name="Brodie E.L."/>
            <person name="Williams K.H."/>
            <person name="Hubbard S.S."/>
            <person name="Banfield J.F."/>
        </authorList>
    </citation>
    <scope>NUCLEOTIDE SEQUENCE [LARGE SCALE GENOMIC DNA]</scope>
</reference>
<accession>A0A1G2FEP8</accession>
<feature type="compositionally biased region" description="Basic and acidic residues" evidence="1">
    <location>
        <begin position="90"/>
        <end position="99"/>
    </location>
</feature>
<name>A0A1G2FEP8_9BACT</name>
<comment type="caution">
    <text evidence="3">The sequence shown here is derived from an EMBL/GenBank/DDBJ whole genome shotgun (WGS) entry which is preliminary data.</text>
</comment>
<proteinExistence type="predicted"/>
<feature type="compositionally biased region" description="Polar residues" evidence="1">
    <location>
        <begin position="100"/>
        <end position="115"/>
    </location>
</feature>
<gene>
    <name evidence="3" type="ORF">A2815_03055</name>
</gene>